<comment type="caution">
    <text evidence="5">The sequence shown here is derived from an EMBL/GenBank/DDBJ whole genome shotgun (WGS) entry which is preliminary data.</text>
</comment>
<accession>X1SLR2</accession>
<feature type="non-terminal residue" evidence="5">
    <location>
        <position position="1"/>
    </location>
</feature>
<evidence type="ECO:0000256" key="2">
    <source>
        <dbReference type="ARBA" id="ARBA00022723"/>
    </source>
</evidence>
<feature type="domain" description="Transketolase C-terminal" evidence="4">
    <location>
        <begin position="10"/>
        <end position="127"/>
    </location>
</feature>
<reference evidence="5" key="1">
    <citation type="journal article" date="2014" name="Front. Microbiol.">
        <title>High frequency of phylogenetically diverse reductive dehalogenase-homologous genes in deep subseafloor sedimentary metagenomes.</title>
        <authorList>
            <person name="Kawai M."/>
            <person name="Futagami T."/>
            <person name="Toyoda A."/>
            <person name="Takaki Y."/>
            <person name="Nishi S."/>
            <person name="Hori S."/>
            <person name="Arai W."/>
            <person name="Tsubouchi T."/>
            <person name="Morono Y."/>
            <person name="Uchiyama I."/>
            <person name="Ito T."/>
            <person name="Fujiyama A."/>
            <person name="Inagaki F."/>
            <person name="Takami H."/>
        </authorList>
    </citation>
    <scope>NUCLEOTIDE SEQUENCE</scope>
    <source>
        <strain evidence="5">Expedition CK06-06</strain>
    </source>
</reference>
<keyword evidence="2" id="KW-0479">Metal-binding</keyword>
<evidence type="ECO:0000313" key="5">
    <source>
        <dbReference type="EMBL" id="GAI80081.1"/>
    </source>
</evidence>
<dbReference type="PANTHER" id="PTHR43195">
    <property type="entry name" value="TRANSKETOLASE"/>
    <property type="match status" value="1"/>
</dbReference>
<dbReference type="Gene3D" id="3.40.50.920">
    <property type="match status" value="1"/>
</dbReference>
<protein>
    <recommendedName>
        <fullName evidence="4">Transketolase C-terminal domain-containing protein</fullName>
    </recommendedName>
</protein>
<keyword evidence="3" id="KW-0460">Magnesium</keyword>
<evidence type="ECO:0000256" key="1">
    <source>
        <dbReference type="ARBA" id="ARBA00022679"/>
    </source>
</evidence>
<dbReference type="GO" id="GO:0030976">
    <property type="term" value="F:thiamine pyrophosphate binding"/>
    <property type="evidence" value="ECO:0007669"/>
    <property type="project" value="TreeGrafter"/>
</dbReference>
<dbReference type="SUPFAM" id="SSF52922">
    <property type="entry name" value="TK C-terminal domain-like"/>
    <property type="match status" value="1"/>
</dbReference>
<dbReference type="PANTHER" id="PTHR43195:SF1">
    <property type="entry name" value="FI06132P-RELATED"/>
    <property type="match status" value="1"/>
</dbReference>
<dbReference type="GO" id="GO:0046872">
    <property type="term" value="F:metal ion binding"/>
    <property type="evidence" value="ECO:0007669"/>
    <property type="project" value="UniProtKB-KW"/>
</dbReference>
<dbReference type="InterPro" id="IPR009014">
    <property type="entry name" value="Transketo_C/PFOR_II"/>
</dbReference>
<dbReference type="InterPro" id="IPR033248">
    <property type="entry name" value="Transketolase_C"/>
</dbReference>
<name>X1SLR2_9ZZZZ</name>
<gene>
    <name evidence="5" type="ORF">S12H4_26130</name>
</gene>
<dbReference type="EMBL" id="BARW01014799">
    <property type="protein sequence ID" value="GAI80081.1"/>
    <property type="molecule type" value="Genomic_DNA"/>
</dbReference>
<dbReference type="AlphaFoldDB" id="X1SLR2"/>
<keyword evidence="1" id="KW-0808">Transferase</keyword>
<organism evidence="5">
    <name type="scientific">marine sediment metagenome</name>
    <dbReference type="NCBI Taxonomy" id="412755"/>
    <lineage>
        <taxon>unclassified sequences</taxon>
        <taxon>metagenomes</taxon>
        <taxon>ecological metagenomes</taxon>
    </lineage>
</organism>
<proteinExistence type="predicted"/>
<dbReference type="GO" id="GO:0004802">
    <property type="term" value="F:transketolase activity"/>
    <property type="evidence" value="ECO:0007669"/>
    <property type="project" value="TreeGrafter"/>
</dbReference>
<dbReference type="Pfam" id="PF02780">
    <property type="entry name" value="Transketolase_C"/>
    <property type="match status" value="1"/>
</dbReference>
<evidence type="ECO:0000259" key="4">
    <source>
        <dbReference type="Pfam" id="PF02780"/>
    </source>
</evidence>
<evidence type="ECO:0000256" key="3">
    <source>
        <dbReference type="ARBA" id="ARBA00022842"/>
    </source>
</evidence>
<sequence length="137" mass="14754">DDKFPIGGSKVLRKSQSDVATVIGAGLTVHEALKAYDGLKEERISVRIIDAYSVEPIDKDNISKEVEKAGKKVVVVEDHFQNGGLGDAVAQALSGKAEIVHLAVKDLPRSGKPEELLAKYGIDASHIKKAVKELINR</sequence>
<dbReference type="InterPro" id="IPR051424">
    <property type="entry name" value="Transketolase-like"/>
</dbReference>